<evidence type="ECO:0000313" key="4">
    <source>
        <dbReference type="Proteomes" id="UP000289856"/>
    </source>
</evidence>
<protein>
    <recommendedName>
        <fullName evidence="2">SLH domain-containing protein</fullName>
    </recommendedName>
</protein>
<dbReference type="RefSeq" id="WP_130608683.1">
    <property type="nucleotide sequence ID" value="NZ_AP019400.1"/>
</dbReference>
<feature type="domain" description="SLH" evidence="2">
    <location>
        <begin position="171"/>
        <end position="234"/>
    </location>
</feature>
<name>A0A3T1D577_9BACL</name>
<dbReference type="Pfam" id="PF00395">
    <property type="entry name" value="SLH"/>
    <property type="match status" value="1"/>
</dbReference>
<dbReference type="AlphaFoldDB" id="A0A3T1D577"/>
<gene>
    <name evidence="3" type="ORF">KCTCHS21_26620</name>
</gene>
<accession>A0A3T1D577</accession>
<evidence type="ECO:0000256" key="1">
    <source>
        <dbReference type="SAM" id="SignalP"/>
    </source>
</evidence>
<evidence type="ECO:0000259" key="2">
    <source>
        <dbReference type="PROSITE" id="PS51272"/>
    </source>
</evidence>
<feature type="domain" description="SLH" evidence="2">
    <location>
        <begin position="30"/>
        <end position="96"/>
    </location>
</feature>
<evidence type="ECO:0000313" key="3">
    <source>
        <dbReference type="EMBL" id="BBI33263.1"/>
    </source>
</evidence>
<dbReference type="InterPro" id="IPR051465">
    <property type="entry name" value="Cell_Envelope_Struct_Comp"/>
</dbReference>
<dbReference type="OrthoDB" id="2611444at2"/>
<proteinExistence type="predicted"/>
<dbReference type="PROSITE" id="PS51272">
    <property type="entry name" value="SLH"/>
    <property type="match status" value="2"/>
</dbReference>
<dbReference type="PANTHER" id="PTHR43308">
    <property type="entry name" value="OUTER MEMBRANE PROTEIN ALPHA-RELATED"/>
    <property type="match status" value="1"/>
</dbReference>
<dbReference type="InterPro" id="IPR001119">
    <property type="entry name" value="SLH_dom"/>
</dbReference>
<feature type="signal peptide" evidence="1">
    <location>
        <begin position="1"/>
        <end position="30"/>
    </location>
</feature>
<dbReference type="Proteomes" id="UP000289856">
    <property type="component" value="Chromosome"/>
</dbReference>
<sequence>MNTLSKGICGLLVASLIGTGVAWTTSPVSAASPFTDVKAGHWADKHITKLALQGILKGGTGSAAGTFSPGKAVSRQEAVIIALRFMGVANEIKTTDVLVFPSDMVIKEDYKPYIKLALLKKILVIDEEVELAKKEKGKEWGSSPATREWMAKLLVRAIGKDADAKLLADKATSFGDDAKIDTKLKGYVNVAVSSKLVTGVTATKFDPLAIVTRETASTLFSRAESQISVTYPGQIFGTLLSSSASKISLMLADGTAKDYNLSPTASIYSFNSDLTTAITNLKQYGEVTLLPNSDGSIGYVEQTNETPKVKTVEGTLSLVVKSKSRLTLSVGGVDEDYFYDPQRAPTITDANGQALTLDNIPVNVPVKLTIDAFRPDGKIISITVTQSVSNKTGIGTVAAWDVANRKLQVKDSSSDKVDSLNVAANATIKYNNVNQTFDQLKVGDAISYEVKTGVVTSIVVTKTEQPTITGTLDAVIKSNNSIQYTVNNNLEVKRLADSYTVKIEGYSDVTIDDVVKGDTITLTLNDAGKVTKITVLNRSVNTLYSATVISYVAKAKTLIVNDSAGVKHNFNITPTTRFDLNGTVLSLESATSFISTEGKRISVGFSGDNAVFVSVIAKYTGTVLENNIQAKTIKLSLDSSNSITVPYIFPSVEIYGQTSKTYTDIKVGDVVTLQLGNNTQDQATGILLHKTVQLEVVSVDALGNRLGIKRSDGIVESWQINASTVLQDDNGATINLNSIAVGSVVNVSFQGLTAVKIKTVPVTIGKVTTVNAAAGSLDIASSTGSVSTKVIGTNVTIIRDNNKHTSLSVIQPEDRVEIRKDETDRTVIEVITPVKKPVLKFDTVSQLLYINEKATNATVYTSYSLHPKVNIHQGTKTLTTDDLNYGDSLTLYILRGTIIEIIK</sequence>
<dbReference type="PANTHER" id="PTHR43308:SF5">
    <property type="entry name" value="S-LAYER PROTEIN _ PEPTIDOGLYCAN ENDO-BETA-N-ACETYLGLUCOSAMINIDASE"/>
    <property type="match status" value="1"/>
</dbReference>
<dbReference type="KEGG" id="cohn:KCTCHS21_26620"/>
<feature type="chain" id="PRO_5019140136" description="SLH domain-containing protein" evidence="1">
    <location>
        <begin position="31"/>
        <end position="903"/>
    </location>
</feature>
<keyword evidence="1" id="KW-0732">Signal</keyword>
<reference evidence="3 4" key="1">
    <citation type="submission" date="2019-01" db="EMBL/GenBank/DDBJ databases">
        <title>Complete genome sequence of Cohnella hallensis HS21 isolated from Korean fir (Abies koreana) rhizospheric soil.</title>
        <authorList>
            <person name="Jiang L."/>
            <person name="Kang S.W."/>
            <person name="Kim S."/>
            <person name="Jung J."/>
            <person name="Kim C.Y."/>
            <person name="Kim D.H."/>
            <person name="Kim S.W."/>
            <person name="Lee J."/>
        </authorList>
    </citation>
    <scope>NUCLEOTIDE SEQUENCE [LARGE SCALE GENOMIC DNA]</scope>
    <source>
        <strain evidence="3 4">HS21</strain>
    </source>
</reference>
<keyword evidence="4" id="KW-1185">Reference proteome</keyword>
<organism evidence="3 4">
    <name type="scientific">Cohnella abietis</name>
    <dbReference type="NCBI Taxonomy" id="2507935"/>
    <lineage>
        <taxon>Bacteria</taxon>
        <taxon>Bacillati</taxon>
        <taxon>Bacillota</taxon>
        <taxon>Bacilli</taxon>
        <taxon>Bacillales</taxon>
        <taxon>Paenibacillaceae</taxon>
        <taxon>Cohnella</taxon>
    </lineage>
</organism>
<dbReference type="EMBL" id="AP019400">
    <property type="protein sequence ID" value="BBI33263.1"/>
    <property type="molecule type" value="Genomic_DNA"/>
</dbReference>